<organism evidence="1 2">
    <name type="scientific">Populus tomentosa</name>
    <name type="common">Chinese white poplar</name>
    <dbReference type="NCBI Taxonomy" id="118781"/>
    <lineage>
        <taxon>Eukaryota</taxon>
        <taxon>Viridiplantae</taxon>
        <taxon>Streptophyta</taxon>
        <taxon>Embryophyta</taxon>
        <taxon>Tracheophyta</taxon>
        <taxon>Spermatophyta</taxon>
        <taxon>Magnoliopsida</taxon>
        <taxon>eudicotyledons</taxon>
        <taxon>Gunneridae</taxon>
        <taxon>Pentapetalae</taxon>
        <taxon>rosids</taxon>
        <taxon>fabids</taxon>
        <taxon>Malpighiales</taxon>
        <taxon>Salicaceae</taxon>
        <taxon>Saliceae</taxon>
        <taxon>Populus</taxon>
    </lineage>
</organism>
<evidence type="ECO:0000313" key="2">
    <source>
        <dbReference type="Proteomes" id="UP000886885"/>
    </source>
</evidence>
<dbReference type="PANTHER" id="PTHR34276">
    <property type="entry name" value="MINI-RIBONUCLEASE 3"/>
    <property type="match status" value="1"/>
</dbReference>
<dbReference type="Proteomes" id="UP000886885">
    <property type="component" value="Chromosome 3A"/>
</dbReference>
<reference evidence="1" key="1">
    <citation type="journal article" date="2020" name="bioRxiv">
        <title>Hybrid origin of Populus tomentosa Carr. identified through genome sequencing and phylogenomic analysis.</title>
        <authorList>
            <person name="An X."/>
            <person name="Gao K."/>
            <person name="Chen Z."/>
            <person name="Li J."/>
            <person name="Yang X."/>
            <person name="Yang X."/>
            <person name="Zhou J."/>
            <person name="Guo T."/>
            <person name="Zhao T."/>
            <person name="Huang S."/>
            <person name="Miao D."/>
            <person name="Khan W.U."/>
            <person name="Rao P."/>
            <person name="Ye M."/>
            <person name="Lei B."/>
            <person name="Liao W."/>
            <person name="Wang J."/>
            <person name="Ji L."/>
            <person name="Li Y."/>
            <person name="Guo B."/>
            <person name="Mustafa N.S."/>
            <person name="Li S."/>
            <person name="Yun Q."/>
            <person name="Keller S.R."/>
            <person name="Mao J."/>
            <person name="Zhang R."/>
            <person name="Strauss S.H."/>
        </authorList>
    </citation>
    <scope>NUCLEOTIDE SEQUENCE</scope>
    <source>
        <strain evidence="1">GM15</strain>
        <tissue evidence="1">Leaf</tissue>
    </source>
</reference>
<gene>
    <name evidence="1" type="ORF">POTOM_011479</name>
</gene>
<proteinExistence type="predicted"/>
<evidence type="ECO:0000313" key="1">
    <source>
        <dbReference type="EMBL" id="KAG6782091.1"/>
    </source>
</evidence>
<dbReference type="EMBL" id="JAAWWB010000005">
    <property type="protein sequence ID" value="KAG6782091.1"/>
    <property type="molecule type" value="Genomic_DNA"/>
</dbReference>
<keyword evidence="2" id="KW-1185">Reference proteome</keyword>
<protein>
    <submittedName>
        <fullName evidence="1">Uncharacterized protein</fullName>
    </submittedName>
</protein>
<dbReference type="PANTHER" id="PTHR34276:SF1">
    <property type="entry name" value="MINI-RIBONUCLEASE 3"/>
    <property type="match status" value="1"/>
</dbReference>
<sequence>MQINDLSFLTRVDDQMKDSFIFIIFNWDCYYFFLFDWNLCEIVEQLDDSYLGCERWLPSRPKVEKPPSVFNAATMAYIDDSIFEIIYTIVSKMMHLCARRHFLFPPLSLEEHNDCVIAVVRCEAQDALLQKLLNDNYLSEEERLENVFLAFWQSNRISSFQLFQKMMMGLLKLNGRKGSWFELLEILLGIQVKCHVVSWQEIGCSLLGKECWLSLPGKCKSFGRVMLTLGFSTGSSTQMIMEEANSANVMHFLSFPFKLGILSRDYPATVGVSITGVSIIAWHPPLWRLDTCPCSAVDLYNFREPGKGNGFVEDHNTHANVLNGLRTSN</sequence>
<accession>A0A8X8CZV8</accession>
<dbReference type="OrthoDB" id="495795at2759"/>
<dbReference type="AlphaFoldDB" id="A0A8X8CZV8"/>
<comment type="caution">
    <text evidence="1">The sequence shown here is derived from an EMBL/GenBank/DDBJ whole genome shotgun (WGS) entry which is preliminary data.</text>
</comment>
<name>A0A8X8CZV8_POPTO</name>